<accession>A0ABU7RYR5</accession>
<protein>
    <recommendedName>
        <fullName evidence="3">Galactose mutarotase</fullName>
    </recommendedName>
</protein>
<organism evidence="1 2">
    <name type="scientific">Plantactinospora sonchi</name>
    <dbReference type="NCBI Taxonomy" id="1544735"/>
    <lineage>
        <taxon>Bacteria</taxon>
        <taxon>Bacillati</taxon>
        <taxon>Actinomycetota</taxon>
        <taxon>Actinomycetes</taxon>
        <taxon>Micromonosporales</taxon>
        <taxon>Micromonosporaceae</taxon>
        <taxon>Plantactinospora</taxon>
    </lineage>
</organism>
<dbReference type="InterPro" id="IPR014718">
    <property type="entry name" value="GH-type_carb-bd"/>
</dbReference>
<keyword evidence="2" id="KW-1185">Reference proteome</keyword>
<sequence length="304" mass="32040">MVSHAGGGPVPVELVDVPLRVAVDSARGGRWTSLAGGGREWLWRGTAVGRDRVVPGDAFVDAGGLEECVPTVRGTPDHGDAWSRQWRQIAPDAATVECADFTLTRRITGRAGTVVAEYRLTAQPGYRFVWAAHALLELSPAARLVAPAGTPTRLFPEAAELLPDGGWPAGARWHTAPWPTPAGLPLDRLGPDDGTALGAILVGCPDVRVVDGADVLRWRLDCSDQPRSVALWRNLRGWPQPTPYRSIGVEPMLGAVFDLAEAGTGSGTDADGADPVGGDVAVVPASGEVVWQLTVSAYRSGRTL</sequence>
<name>A0ABU7RYR5_9ACTN</name>
<dbReference type="RefSeq" id="WP_331216719.1">
    <property type="nucleotide sequence ID" value="NZ_JAZGQK010000021.1"/>
</dbReference>
<evidence type="ECO:0000313" key="2">
    <source>
        <dbReference type="Proteomes" id="UP001332243"/>
    </source>
</evidence>
<evidence type="ECO:0008006" key="3">
    <source>
        <dbReference type="Google" id="ProtNLM"/>
    </source>
</evidence>
<gene>
    <name evidence="1" type="ORF">V1633_24465</name>
</gene>
<evidence type="ECO:0000313" key="1">
    <source>
        <dbReference type="EMBL" id="MEE6261641.1"/>
    </source>
</evidence>
<reference evidence="1 2" key="1">
    <citation type="submission" date="2024-01" db="EMBL/GenBank/DDBJ databases">
        <title>Genome insights into Plantactinospora sonchi sp. nov.</title>
        <authorList>
            <person name="Wang L."/>
        </authorList>
    </citation>
    <scope>NUCLEOTIDE SEQUENCE [LARGE SCALE GENOMIC DNA]</scope>
    <source>
        <strain evidence="1 2">NEAU-QY2</strain>
    </source>
</reference>
<dbReference type="Proteomes" id="UP001332243">
    <property type="component" value="Unassembled WGS sequence"/>
</dbReference>
<proteinExistence type="predicted"/>
<comment type="caution">
    <text evidence="1">The sequence shown here is derived from an EMBL/GenBank/DDBJ whole genome shotgun (WGS) entry which is preliminary data.</text>
</comment>
<dbReference type="Gene3D" id="2.70.98.10">
    <property type="match status" value="1"/>
</dbReference>
<dbReference type="EMBL" id="JAZGQK010000021">
    <property type="protein sequence ID" value="MEE6261641.1"/>
    <property type="molecule type" value="Genomic_DNA"/>
</dbReference>